<dbReference type="RefSeq" id="WP_404536947.1">
    <property type="nucleotide sequence ID" value="NZ_JADIKL010000002.1"/>
</dbReference>
<comment type="caution">
    <text evidence="2">The sequence shown here is derived from an EMBL/GenBank/DDBJ whole genome shotgun (WGS) entry which is preliminary data.</text>
</comment>
<evidence type="ECO:0008006" key="4">
    <source>
        <dbReference type="Google" id="ProtNLM"/>
    </source>
</evidence>
<protein>
    <recommendedName>
        <fullName evidence="4">Type 1 fimbrial protein</fullName>
    </recommendedName>
</protein>
<accession>A0ABW8KE16</accession>
<keyword evidence="1" id="KW-0732">Signal</keyword>
<proteinExistence type="predicted"/>
<keyword evidence="3" id="KW-1185">Reference proteome</keyword>
<dbReference type="EMBL" id="JADIKL010000002">
    <property type="protein sequence ID" value="MFK2930261.1"/>
    <property type="molecule type" value="Genomic_DNA"/>
</dbReference>
<evidence type="ECO:0000313" key="2">
    <source>
        <dbReference type="EMBL" id="MFK2930261.1"/>
    </source>
</evidence>
<feature type="signal peptide" evidence="1">
    <location>
        <begin position="1"/>
        <end position="22"/>
    </location>
</feature>
<evidence type="ECO:0000256" key="1">
    <source>
        <dbReference type="SAM" id="SignalP"/>
    </source>
</evidence>
<gene>
    <name evidence="2" type="ORF">ISP14_05585</name>
</gene>
<reference evidence="2 3" key="1">
    <citation type="submission" date="2020-10" db="EMBL/GenBank/DDBJ databases">
        <title>Phylogeny of dyella-like bacteria.</title>
        <authorList>
            <person name="Fu J."/>
        </authorList>
    </citation>
    <scope>NUCLEOTIDE SEQUENCE [LARGE SCALE GENOMIC DNA]</scope>
    <source>
        <strain evidence="2 3">DKC-1</strain>
    </source>
</reference>
<evidence type="ECO:0000313" key="3">
    <source>
        <dbReference type="Proteomes" id="UP001620397"/>
    </source>
</evidence>
<name>A0ABW8KE16_9GAMM</name>
<feature type="chain" id="PRO_5046402530" description="Type 1 fimbrial protein" evidence="1">
    <location>
        <begin position="23"/>
        <end position="119"/>
    </location>
</feature>
<organism evidence="2 3">
    <name type="scientific">Dyella agri</name>
    <dbReference type="NCBI Taxonomy" id="1926869"/>
    <lineage>
        <taxon>Bacteria</taxon>
        <taxon>Pseudomonadati</taxon>
        <taxon>Pseudomonadota</taxon>
        <taxon>Gammaproteobacteria</taxon>
        <taxon>Lysobacterales</taxon>
        <taxon>Rhodanobacteraceae</taxon>
        <taxon>Dyella</taxon>
    </lineage>
</organism>
<dbReference type="Proteomes" id="UP001620397">
    <property type="component" value="Unassembled WGS sequence"/>
</dbReference>
<sequence length="119" mass="12153">MNGRCRWMVGSLVALAMSSAWAGSGGRISFSGAVLEPTCAADTVPVDPAGPLPLQAAQAPRRLVCGQTAADAGRSYSRSVQTIDAASAANERLLGYLASYAPVGPDGKPATGLIVRTYD</sequence>